<dbReference type="InterPro" id="IPR051236">
    <property type="entry name" value="HAT_RTT109-like"/>
</dbReference>
<evidence type="ECO:0000256" key="5">
    <source>
        <dbReference type="ARBA" id="ARBA00022990"/>
    </source>
</evidence>
<keyword evidence="12" id="KW-1185">Reference proteome</keyword>
<keyword evidence="5" id="KW-0007">Acetylation</keyword>
<evidence type="ECO:0000256" key="7">
    <source>
        <dbReference type="ARBA" id="ARBA00023163"/>
    </source>
</evidence>
<dbReference type="GO" id="GO:0006974">
    <property type="term" value="P:DNA damage response"/>
    <property type="evidence" value="ECO:0007669"/>
    <property type="project" value="UniProtKB-KW"/>
</dbReference>
<dbReference type="OrthoDB" id="3361892at2759"/>
<feature type="compositionally biased region" description="Polar residues" evidence="10">
    <location>
        <begin position="502"/>
        <end position="513"/>
    </location>
</feature>
<evidence type="ECO:0000256" key="10">
    <source>
        <dbReference type="SAM" id="MobiDB-lite"/>
    </source>
</evidence>
<comment type="subcellular location">
    <subcellularLocation>
        <location evidence="1">Nucleus</location>
    </subcellularLocation>
</comment>
<feature type="region of interest" description="Disordered" evidence="10">
    <location>
        <begin position="291"/>
        <end position="310"/>
    </location>
</feature>
<dbReference type="EMBL" id="JAPEUY010000001">
    <property type="protein sequence ID" value="KAJ4377431.1"/>
    <property type="molecule type" value="Genomic_DNA"/>
</dbReference>
<dbReference type="Proteomes" id="UP001140560">
    <property type="component" value="Unassembled WGS sequence"/>
</dbReference>
<proteinExistence type="predicted"/>
<dbReference type="PANTHER" id="PTHR31571:SF2">
    <property type="entry name" value="HISTONE ACETYLTRANSFERASE RTT109"/>
    <property type="match status" value="1"/>
</dbReference>
<keyword evidence="6" id="KW-0805">Transcription regulation</keyword>
<sequence length="583" mass="64706">MADIDTSKPLKELLAEQLPKDVPFTFYHYSTPPSKSSALFSAPPHGKSERTYCESHTLAASIIPKDAASSELPEELLVLAIEVLIYTTRNLTTMFVSKADSTGYLSELQLPRSQSGSPLKAICGTFVAWLARERQREGKKLVVSLFARAQDQYLFPASIENKNKHVLDDRGLVKWWCRVLDPMIWQYQAEEERRPFAERLVEGTAAGTNGAPSQSKTTAKGYLVIPGFEPYDTLRYTPPPPKPNVPRRWATTHPLLQIAPHPAAPPRCLVPHFPDDPKTRFLEELDEELPDRGTDAMVAEGGTPSRSNGQWKSVKTLDQFWEFMAFRQECSSGRIVGFIWVVLSPPKPSIPEEDEDTPSQQSFSQPLSQIGSQEHVPSPKRRRRKRQRRDDKIRYGPIPLVLPKIKASSSNLSTTSNMSSNSNAKLPSETSPYYVWPASSRGTVCFSTKNYNRAHEVLLQQSFANRRAAAQSTKKWKEEVGVLGGLEKWDWTVTGKKENLAASSTATNGSSPNIVMGVRKKRKPDTPAEASSTLDTPTEGVQVLSEGLVRKKVKIEPTPVAEATVSNGVNTLSAGLVRKKSKA</sequence>
<dbReference type="InterPro" id="IPR013178">
    <property type="entry name" value="Histone_AcTrfase_Rtt109/CBP"/>
</dbReference>
<keyword evidence="7" id="KW-0804">Transcription</keyword>
<evidence type="ECO:0000313" key="12">
    <source>
        <dbReference type="Proteomes" id="UP001140560"/>
    </source>
</evidence>
<feature type="compositionally biased region" description="Low complexity" evidence="10">
    <location>
        <begin position="358"/>
        <end position="369"/>
    </location>
</feature>
<gene>
    <name evidence="11" type="ORF">N0V83_000256</name>
</gene>
<feature type="region of interest" description="Disordered" evidence="10">
    <location>
        <begin position="502"/>
        <end position="538"/>
    </location>
</feature>
<evidence type="ECO:0000256" key="1">
    <source>
        <dbReference type="ARBA" id="ARBA00004123"/>
    </source>
</evidence>
<evidence type="ECO:0000256" key="4">
    <source>
        <dbReference type="ARBA" id="ARBA00022763"/>
    </source>
</evidence>
<dbReference type="SMART" id="SM01250">
    <property type="entry name" value="KAT11"/>
    <property type="match status" value="1"/>
</dbReference>
<evidence type="ECO:0000256" key="9">
    <source>
        <dbReference type="ARBA" id="ARBA00048940"/>
    </source>
</evidence>
<evidence type="ECO:0000313" key="11">
    <source>
        <dbReference type="EMBL" id="KAJ4377431.1"/>
    </source>
</evidence>
<organism evidence="11 12">
    <name type="scientific">Neocucurbitaria cava</name>
    <dbReference type="NCBI Taxonomy" id="798079"/>
    <lineage>
        <taxon>Eukaryota</taxon>
        <taxon>Fungi</taxon>
        <taxon>Dikarya</taxon>
        <taxon>Ascomycota</taxon>
        <taxon>Pezizomycotina</taxon>
        <taxon>Dothideomycetes</taxon>
        <taxon>Pleosporomycetidae</taxon>
        <taxon>Pleosporales</taxon>
        <taxon>Pleosporineae</taxon>
        <taxon>Cucurbitariaceae</taxon>
        <taxon>Neocucurbitaria</taxon>
    </lineage>
</organism>
<feature type="region of interest" description="Disordered" evidence="10">
    <location>
        <begin position="349"/>
        <end position="393"/>
    </location>
</feature>
<evidence type="ECO:0000256" key="3">
    <source>
        <dbReference type="ARBA" id="ARBA00022679"/>
    </source>
</evidence>
<keyword evidence="3" id="KW-0808">Transferase</keyword>
<dbReference type="GO" id="GO:0005634">
    <property type="term" value="C:nucleus"/>
    <property type="evidence" value="ECO:0007669"/>
    <property type="project" value="UniProtKB-SubCell"/>
</dbReference>
<dbReference type="PANTHER" id="PTHR31571">
    <property type="entry name" value="ALTERED INHERITANCE OF MITOCHONDRIA PROTEIN 6"/>
    <property type="match status" value="1"/>
</dbReference>
<evidence type="ECO:0000256" key="6">
    <source>
        <dbReference type="ARBA" id="ARBA00023015"/>
    </source>
</evidence>
<comment type="catalytic activity">
    <reaction evidence="9">
        <text>L-lysyl-[histone] + acetyl-CoA = N(6)-acetyl-L-lysyl-[histone] + CoA + H(+)</text>
        <dbReference type="Rhea" id="RHEA:21992"/>
        <dbReference type="Rhea" id="RHEA-COMP:9845"/>
        <dbReference type="Rhea" id="RHEA-COMP:11338"/>
        <dbReference type="ChEBI" id="CHEBI:15378"/>
        <dbReference type="ChEBI" id="CHEBI:29969"/>
        <dbReference type="ChEBI" id="CHEBI:57287"/>
        <dbReference type="ChEBI" id="CHEBI:57288"/>
        <dbReference type="ChEBI" id="CHEBI:61930"/>
        <dbReference type="EC" id="2.3.1.48"/>
    </reaction>
    <physiologicalReaction direction="left-to-right" evidence="9">
        <dbReference type="Rhea" id="RHEA:21993"/>
    </physiologicalReaction>
</comment>
<dbReference type="InterPro" id="IPR016849">
    <property type="entry name" value="Rtt109"/>
</dbReference>
<dbReference type="AlphaFoldDB" id="A0A9W8YGR0"/>
<evidence type="ECO:0000256" key="2">
    <source>
        <dbReference type="ARBA" id="ARBA00013184"/>
    </source>
</evidence>
<name>A0A9W8YGR0_9PLEO</name>
<keyword evidence="8" id="KW-0539">Nucleus</keyword>
<dbReference type="GO" id="GO:0006355">
    <property type="term" value="P:regulation of DNA-templated transcription"/>
    <property type="evidence" value="ECO:0007669"/>
    <property type="project" value="InterPro"/>
</dbReference>
<reference evidence="11" key="1">
    <citation type="submission" date="2022-10" db="EMBL/GenBank/DDBJ databases">
        <title>Tapping the CABI collections for fungal endophytes: first genome assemblies for Collariella, Neodidymelliopsis, Ascochyta clinopodiicola, Didymella pomorum, Didymosphaeria variabile, Neocosmospora piperis and Neocucurbitaria cava.</title>
        <authorList>
            <person name="Hill R."/>
        </authorList>
    </citation>
    <scope>NUCLEOTIDE SEQUENCE</scope>
    <source>
        <strain evidence="11">IMI 356814</strain>
    </source>
</reference>
<feature type="compositionally biased region" description="Basic residues" evidence="10">
    <location>
        <begin position="378"/>
        <end position="387"/>
    </location>
</feature>
<dbReference type="GO" id="GO:0032931">
    <property type="term" value="F:histone H3K56 acetyltransferase activity"/>
    <property type="evidence" value="ECO:0007669"/>
    <property type="project" value="TreeGrafter"/>
</dbReference>
<protein>
    <recommendedName>
        <fullName evidence="2">histone acetyltransferase</fullName>
        <ecNumber evidence="2">2.3.1.48</ecNumber>
    </recommendedName>
</protein>
<evidence type="ECO:0000256" key="8">
    <source>
        <dbReference type="ARBA" id="ARBA00023242"/>
    </source>
</evidence>
<dbReference type="EC" id="2.3.1.48" evidence="2"/>
<keyword evidence="4" id="KW-0227">DNA damage</keyword>
<comment type="caution">
    <text evidence="11">The sequence shown here is derived from an EMBL/GenBank/DDBJ whole genome shotgun (WGS) entry which is preliminary data.</text>
</comment>
<dbReference type="PROSITE" id="PS51728">
    <property type="entry name" value="RTT109_HAT"/>
    <property type="match status" value="1"/>
</dbReference>
<accession>A0A9W8YGR0</accession>
<dbReference type="Pfam" id="PF08214">
    <property type="entry name" value="HAT_KAT11"/>
    <property type="match status" value="1"/>
</dbReference>